<feature type="region of interest" description="Disordered" evidence="1">
    <location>
        <begin position="277"/>
        <end position="322"/>
    </location>
</feature>
<evidence type="ECO:0000313" key="2">
    <source>
        <dbReference type="EMBL" id="KAL0636239.1"/>
    </source>
</evidence>
<sequence length="709" mass="78992">MSRQSSSFLSPRDDNIPPSPVSAAHLASIIAPGSLDPQLHLEISAPDIPLQEYEVEVLGMSIQEIPVLEAAGISLENHEELTDGVSPAGPEQVSNNTPIRNCHLSADAHEAAPLSEVPVSSELPVLSSEPLRFSSKSGVILSPEPQLSITRLPTEIIEKVFAVFIEHSCPLLYSLYETGSIPINSEREGLHANSSLIQRKLQQEHASIRPLLSLSGYFYGIVSRLLSHREVYLNGIRSFNQLVLFEQRKVGDFFVIKKPAVIESLFRLEGEPYTPEMRQHRRSLRGSPPGVLPYRSTHPMQNRSYDRTRSGTEWRDCEPGSTWTPEGWDMFPSWLAGGSIEGGMALCGDDADNKRVDPTLMNRIRTLVIGPDGLPPNLVGGNHPLPDMNLIAPKHLMFKVFNNLNAPSTLKNLVISGSILAPKEPGIHPLAHLTRLTLSLSENPSKFDTPLMRLQKYIETSDECHSCNLLTGKNSHDKKTIEVPFLTTLKHLHIRGPGAHVCANLFDADWKALESVVIEMGTHRGVCDGETLGLITAVNSKVLKRPEMAIEITVRVCEPEFERDAFGHHWWRIYPDTVPTLEQSTGTGEEIVLVKKIPGPTPPVFATLAQLDRLNHRIESEWQQAMLAVSKISATAGFDPLAVMYFDNEICKAAEKEERERPDPEDETPRPVVIDDDRMLELRARADRDWLQSGEPLFPRFWEGDNWVI</sequence>
<accession>A0ABR3GJY6</accession>
<feature type="compositionally biased region" description="Basic and acidic residues" evidence="1">
    <location>
        <begin position="304"/>
        <end position="318"/>
    </location>
</feature>
<organism evidence="2 3">
    <name type="scientific">Discina gigas</name>
    <dbReference type="NCBI Taxonomy" id="1032678"/>
    <lineage>
        <taxon>Eukaryota</taxon>
        <taxon>Fungi</taxon>
        <taxon>Dikarya</taxon>
        <taxon>Ascomycota</taxon>
        <taxon>Pezizomycotina</taxon>
        <taxon>Pezizomycetes</taxon>
        <taxon>Pezizales</taxon>
        <taxon>Discinaceae</taxon>
        <taxon>Discina</taxon>
    </lineage>
</organism>
<dbReference type="EMBL" id="JBBBZM010000054">
    <property type="protein sequence ID" value="KAL0636239.1"/>
    <property type="molecule type" value="Genomic_DNA"/>
</dbReference>
<comment type="caution">
    <text evidence="2">The sequence shown here is derived from an EMBL/GenBank/DDBJ whole genome shotgun (WGS) entry which is preliminary data.</text>
</comment>
<evidence type="ECO:0000313" key="3">
    <source>
        <dbReference type="Proteomes" id="UP001447188"/>
    </source>
</evidence>
<dbReference type="Proteomes" id="UP001447188">
    <property type="component" value="Unassembled WGS sequence"/>
</dbReference>
<gene>
    <name evidence="2" type="ORF">Q9L58_004800</name>
</gene>
<proteinExistence type="predicted"/>
<protein>
    <submittedName>
        <fullName evidence="2">Uncharacterized protein</fullName>
    </submittedName>
</protein>
<name>A0ABR3GJY6_9PEZI</name>
<reference evidence="2 3" key="1">
    <citation type="submission" date="2024-02" db="EMBL/GenBank/DDBJ databases">
        <title>Discinaceae phylogenomics.</title>
        <authorList>
            <person name="Dirks A.C."/>
            <person name="James T.Y."/>
        </authorList>
    </citation>
    <scope>NUCLEOTIDE SEQUENCE [LARGE SCALE GENOMIC DNA]</scope>
    <source>
        <strain evidence="2 3">ACD0624</strain>
    </source>
</reference>
<feature type="region of interest" description="Disordered" evidence="1">
    <location>
        <begin position="1"/>
        <end position="20"/>
    </location>
</feature>
<keyword evidence="3" id="KW-1185">Reference proteome</keyword>
<evidence type="ECO:0000256" key="1">
    <source>
        <dbReference type="SAM" id="MobiDB-lite"/>
    </source>
</evidence>